<evidence type="ECO:0000313" key="6">
    <source>
        <dbReference type="EMBL" id="KLV10835.1"/>
    </source>
</evidence>
<keyword evidence="7" id="KW-1185">Reference proteome</keyword>
<dbReference type="InterPro" id="IPR036388">
    <property type="entry name" value="WH-like_DNA-bd_sf"/>
</dbReference>
<dbReference type="Gene3D" id="3.40.190.290">
    <property type="match status" value="1"/>
</dbReference>
<sequence length="301" mass="33905">MPQIDDLVLFTQVIEHGSFSKVAELNKMTKSVVSKRISKLEHELGVQLIYRTTRKLTLTEPGSMLFHRAKDIHYVAQSAFDAVTGYSEALSGNIRVSVPTISGELLLAEALSDFCQKHPGLNIEMSMDNHFVDLVADNFDLVIRTGYLEDSSLIARHIFNSRWVICASPDYVTEHGEPDSPKSLLRHNCLGYTHQSTGPFDWIFLRNTNETYTLKVSGNFASDNAVALRKAALAGNGIAYLPTCLIYDDLQAGHLVELLPEHSGKVVGIYAVYPYTKKPSKRIQVLIEHIRERYMEMKERF</sequence>
<evidence type="ECO:0000256" key="1">
    <source>
        <dbReference type="ARBA" id="ARBA00009437"/>
    </source>
</evidence>
<dbReference type="PANTHER" id="PTHR30537:SF5">
    <property type="entry name" value="HTH-TYPE TRANSCRIPTIONAL ACTIVATOR TTDR-RELATED"/>
    <property type="match status" value="1"/>
</dbReference>
<evidence type="ECO:0000259" key="5">
    <source>
        <dbReference type="PROSITE" id="PS50931"/>
    </source>
</evidence>
<dbReference type="EMBL" id="LDOU01000005">
    <property type="protein sequence ID" value="KLV10835.1"/>
    <property type="molecule type" value="Genomic_DNA"/>
</dbReference>
<dbReference type="SUPFAM" id="SSF46785">
    <property type="entry name" value="Winged helix' DNA-binding domain"/>
    <property type="match status" value="1"/>
</dbReference>
<keyword evidence="3" id="KW-0238">DNA-binding</keyword>
<dbReference type="InterPro" id="IPR005119">
    <property type="entry name" value="LysR_subst-bd"/>
</dbReference>
<dbReference type="AlphaFoldDB" id="A0A0J1HGV3"/>
<organism evidence="6 7">
    <name type="scientific">Photobacterium ganghwense</name>
    <dbReference type="NCBI Taxonomy" id="320778"/>
    <lineage>
        <taxon>Bacteria</taxon>
        <taxon>Pseudomonadati</taxon>
        <taxon>Pseudomonadota</taxon>
        <taxon>Gammaproteobacteria</taxon>
        <taxon>Vibrionales</taxon>
        <taxon>Vibrionaceae</taxon>
        <taxon>Photobacterium</taxon>
    </lineage>
</organism>
<gene>
    <name evidence="6" type="ORF">ABT57_05170</name>
</gene>
<dbReference type="InterPro" id="IPR000847">
    <property type="entry name" value="LysR_HTH_N"/>
</dbReference>
<dbReference type="RefSeq" id="WP_047884134.1">
    <property type="nucleotide sequence ID" value="NZ_JAHRDW010000035.1"/>
</dbReference>
<dbReference type="PROSITE" id="PS50931">
    <property type="entry name" value="HTH_LYSR"/>
    <property type="match status" value="1"/>
</dbReference>
<evidence type="ECO:0000256" key="2">
    <source>
        <dbReference type="ARBA" id="ARBA00023015"/>
    </source>
</evidence>
<dbReference type="GO" id="GO:0043565">
    <property type="term" value="F:sequence-specific DNA binding"/>
    <property type="evidence" value="ECO:0007669"/>
    <property type="project" value="TreeGrafter"/>
</dbReference>
<dbReference type="PATRIC" id="fig|320778.3.peg.1116"/>
<dbReference type="PANTHER" id="PTHR30537">
    <property type="entry name" value="HTH-TYPE TRANSCRIPTIONAL REGULATOR"/>
    <property type="match status" value="1"/>
</dbReference>
<accession>A0A0J1HGV3</accession>
<comment type="caution">
    <text evidence="6">The sequence shown here is derived from an EMBL/GenBank/DDBJ whole genome shotgun (WGS) entry which is preliminary data.</text>
</comment>
<keyword evidence="2" id="KW-0805">Transcription regulation</keyword>
<dbReference type="Gene3D" id="1.10.10.10">
    <property type="entry name" value="Winged helix-like DNA-binding domain superfamily/Winged helix DNA-binding domain"/>
    <property type="match status" value="1"/>
</dbReference>
<evidence type="ECO:0000256" key="4">
    <source>
        <dbReference type="ARBA" id="ARBA00023163"/>
    </source>
</evidence>
<dbReference type="GO" id="GO:0003700">
    <property type="term" value="F:DNA-binding transcription factor activity"/>
    <property type="evidence" value="ECO:0007669"/>
    <property type="project" value="InterPro"/>
</dbReference>
<dbReference type="GO" id="GO:0006351">
    <property type="term" value="P:DNA-templated transcription"/>
    <property type="evidence" value="ECO:0007669"/>
    <property type="project" value="TreeGrafter"/>
</dbReference>
<dbReference type="Pfam" id="PF03466">
    <property type="entry name" value="LysR_substrate"/>
    <property type="match status" value="1"/>
</dbReference>
<keyword evidence="4" id="KW-0804">Transcription</keyword>
<dbReference type="Proteomes" id="UP000035909">
    <property type="component" value="Unassembled WGS sequence"/>
</dbReference>
<protein>
    <submittedName>
        <fullName evidence="6">LysR family transcriptional regulator</fullName>
    </submittedName>
</protein>
<dbReference type="SUPFAM" id="SSF53850">
    <property type="entry name" value="Periplasmic binding protein-like II"/>
    <property type="match status" value="1"/>
</dbReference>
<dbReference type="OrthoDB" id="9786526at2"/>
<reference evidence="6 7" key="1">
    <citation type="submission" date="2015-05" db="EMBL/GenBank/DDBJ databases">
        <title>Photobacterium galathea sp. nov.</title>
        <authorList>
            <person name="Machado H."/>
            <person name="Gram L."/>
        </authorList>
    </citation>
    <scope>NUCLEOTIDE SEQUENCE [LARGE SCALE GENOMIC DNA]</scope>
    <source>
        <strain evidence="6 7">DSM 22954</strain>
    </source>
</reference>
<dbReference type="InterPro" id="IPR058163">
    <property type="entry name" value="LysR-type_TF_proteobact-type"/>
</dbReference>
<comment type="similarity">
    <text evidence="1">Belongs to the LysR transcriptional regulatory family.</text>
</comment>
<evidence type="ECO:0000256" key="3">
    <source>
        <dbReference type="ARBA" id="ARBA00023125"/>
    </source>
</evidence>
<name>A0A0J1HGV3_9GAMM</name>
<dbReference type="FunFam" id="3.40.190.290:FF:000001">
    <property type="entry name" value="Transcriptional regulator, LysR family"/>
    <property type="match status" value="1"/>
</dbReference>
<dbReference type="Pfam" id="PF00126">
    <property type="entry name" value="HTH_1"/>
    <property type="match status" value="1"/>
</dbReference>
<dbReference type="InterPro" id="IPR036390">
    <property type="entry name" value="WH_DNA-bd_sf"/>
</dbReference>
<dbReference type="FunFam" id="1.10.10.10:FF:000001">
    <property type="entry name" value="LysR family transcriptional regulator"/>
    <property type="match status" value="1"/>
</dbReference>
<dbReference type="STRING" id="320778.ABT57_05170"/>
<proteinExistence type="inferred from homology"/>
<evidence type="ECO:0000313" key="7">
    <source>
        <dbReference type="Proteomes" id="UP000035909"/>
    </source>
</evidence>
<feature type="domain" description="HTH lysR-type" evidence="5">
    <location>
        <begin position="2"/>
        <end position="59"/>
    </location>
</feature>
<dbReference type="CDD" id="cd08422">
    <property type="entry name" value="PBP2_CrgA_like"/>
    <property type="match status" value="1"/>
</dbReference>